<dbReference type="Pfam" id="PF13439">
    <property type="entry name" value="Glyco_transf_4"/>
    <property type="match status" value="1"/>
</dbReference>
<keyword evidence="4" id="KW-1185">Reference proteome</keyword>
<feature type="domain" description="Glycosyltransferase subfamily 4-like N-terminal" evidence="2">
    <location>
        <begin position="16"/>
        <end position="198"/>
    </location>
</feature>
<dbReference type="CDD" id="cd03801">
    <property type="entry name" value="GT4_PimA-like"/>
    <property type="match status" value="1"/>
</dbReference>
<proteinExistence type="predicted"/>
<dbReference type="Gene3D" id="3.40.50.2000">
    <property type="entry name" value="Glycogen Phosphorylase B"/>
    <property type="match status" value="2"/>
</dbReference>
<feature type="domain" description="Glycosyl transferase family 1" evidence="1">
    <location>
        <begin position="210"/>
        <end position="367"/>
    </location>
</feature>
<dbReference type="GO" id="GO:0016757">
    <property type="term" value="F:glycosyltransferase activity"/>
    <property type="evidence" value="ECO:0007669"/>
    <property type="project" value="InterPro"/>
</dbReference>
<dbReference type="PANTHER" id="PTHR12526:SF630">
    <property type="entry name" value="GLYCOSYLTRANSFERASE"/>
    <property type="match status" value="1"/>
</dbReference>
<dbReference type="RefSeq" id="WP_213498479.1">
    <property type="nucleotide sequence ID" value="NZ_CP074694.1"/>
</dbReference>
<dbReference type="AlphaFoldDB" id="A0A8E6EZK5"/>
<accession>A0A8E6EZK5</accession>
<dbReference type="InterPro" id="IPR028098">
    <property type="entry name" value="Glyco_trans_4-like_N"/>
</dbReference>
<dbReference type="Proteomes" id="UP000676194">
    <property type="component" value="Chromosome"/>
</dbReference>
<evidence type="ECO:0000313" key="4">
    <source>
        <dbReference type="Proteomes" id="UP000676194"/>
    </source>
</evidence>
<gene>
    <name evidence="3" type="ORF">KIH39_06545</name>
</gene>
<sequence length="424" mass="48084">MKILIISNLYPPDFLGGYELGCRQVVDALRTAGHEVMVLTGTPRRVIPNHRDEPHVTRRLKLEDLYDDYSQRTMHPVMQSIQNLEANCISSFNVQILCEHLEKFEPDVAYLWNLIGLGGLGLIAALQHAGTPWVMHLMDMVPVKLCEIFRDRAVNGIQESFLKLCQGQFISCSQSTLHELAHYGLPVSERSILIPNWVEFFDELPREYCPEGKLRVVCAGTLSEAKGTKILIEAAFKLKNRGYSNFSIDLFGHCPDPQFESLILSFGLCDQVKYRGVKSQASLIESYTNYDLFAFPTHEREPFGFAPMEAAARGCVPLVSELCGFSEWFVHAVDCVKVHRSSEAWADALQRVLDDFSPYQRIGIRAAKIIKRDFCLPSILPRIVQVLKHAQFMNTTRKRSLEDACRMAILAERTFRSLLQELAA</sequence>
<dbReference type="InterPro" id="IPR001296">
    <property type="entry name" value="Glyco_trans_1"/>
</dbReference>
<evidence type="ECO:0000259" key="2">
    <source>
        <dbReference type="Pfam" id="PF13439"/>
    </source>
</evidence>
<evidence type="ECO:0000259" key="1">
    <source>
        <dbReference type="Pfam" id="PF00534"/>
    </source>
</evidence>
<organism evidence="3 4">
    <name type="scientific">Telmatocola sphagniphila</name>
    <dbReference type="NCBI Taxonomy" id="1123043"/>
    <lineage>
        <taxon>Bacteria</taxon>
        <taxon>Pseudomonadati</taxon>
        <taxon>Planctomycetota</taxon>
        <taxon>Planctomycetia</taxon>
        <taxon>Gemmatales</taxon>
        <taxon>Gemmataceae</taxon>
    </lineage>
</organism>
<dbReference type="SUPFAM" id="SSF53756">
    <property type="entry name" value="UDP-Glycosyltransferase/glycogen phosphorylase"/>
    <property type="match status" value="1"/>
</dbReference>
<reference evidence="3" key="1">
    <citation type="submission" date="2021-05" db="EMBL/GenBank/DDBJ databases">
        <title>Complete genome sequence of the cellulolytic planctomycete Telmatocola sphagniphila SP2T and characterization of the first cellulase from planctomycetes.</title>
        <authorList>
            <person name="Rakitin A.L."/>
            <person name="Beletsky A.V."/>
            <person name="Naumoff D.G."/>
            <person name="Kulichevskaya I.S."/>
            <person name="Mardanov A.V."/>
            <person name="Ravin N.V."/>
            <person name="Dedysh S.N."/>
        </authorList>
    </citation>
    <scope>NUCLEOTIDE SEQUENCE</scope>
    <source>
        <strain evidence="3">SP2T</strain>
    </source>
</reference>
<dbReference type="EMBL" id="CP074694">
    <property type="protein sequence ID" value="QVL33566.1"/>
    <property type="molecule type" value="Genomic_DNA"/>
</dbReference>
<protein>
    <submittedName>
        <fullName evidence="3">Glycosyltransferase family 4 protein</fullName>
    </submittedName>
</protein>
<name>A0A8E6EZK5_9BACT</name>
<evidence type="ECO:0000313" key="3">
    <source>
        <dbReference type="EMBL" id="QVL33566.1"/>
    </source>
</evidence>
<dbReference type="PANTHER" id="PTHR12526">
    <property type="entry name" value="GLYCOSYLTRANSFERASE"/>
    <property type="match status" value="1"/>
</dbReference>
<dbReference type="KEGG" id="tsph:KIH39_06545"/>
<dbReference type="Pfam" id="PF00534">
    <property type="entry name" value="Glycos_transf_1"/>
    <property type="match status" value="1"/>
</dbReference>